<dbReference type="PRINTS" id="PR00081">
    <property type="entry name" value="GDHRDH"/>
</dbReference>
<keyword evidence="7" id="KW-1185">Reference proteome</keyword>
<keyword evidence="1" id="KW-0521">NADP</keyword>
<comment type="catalytic activity">
    <reaction evidence="4">
        <text>a (2E,4E)-dienoyl-CoA + NADPH + H(+) = a 4,5-saturated-(3E)-enoyl-CoA + NADP(+)</text>
        <dbReference type="Rhea" id="RHEA:45912"/>
        <dbReference type="ChEBI" id="CHEBI:15378"/>
        <dbReference type="ChEBI" id="CHEBI:57783"/>
        <dbReference type="ChEBI" id="CHEBI:58349"/>
        <dbReference type="ChEBI" id="CHEBI:85101"/>
        <dbReference type="ChEBI" id="CHEBI:85493"/>
        <dbReference type="EC" id="1.3.1.124"/>
    </reaction>
</comment>
<dbReference type="Gene3D" id="3.40.50.720">
    <property type="entry name" value="NAD(P)-binding Rossmann-like Domain"/>
    <property type="match status" value="1"/>
</dbReference>
<dbReference type="EC" id="1.3.1.124" evidence="3"/>
<dbReference type="CDD" id="cd05369">
    <property type="entry name" value="TER_DECR_SDR_a"/>
    <property type="match status" value="1"/>
</dbReference>
<comment type="catalytic activity">
    <reaction evidence="5">
        <text>a (2E,4Z)-dienoyl-CoA + NADPH + H(+) = a 4,5-saturated-(3E)-enoyl-CoA + NADP(+)</text>
        <dbReference type="Rhea" id="RHEA:61892"/>
        <dbReference type="ChEBI" id="CHEBI:15378"/>
        <dbReference type="ChEBI" id="CHEBI:57783"/>
        <dbReference type="ChEBI" id="CHEBI:58349"/>
        <dbReference type="ChEBI" id="CHEBI:85099"/>
        <dbReference type="ChEBI" id="CHEBI:85493"/>
        <dbReference type="EC" id="1.3.1.124"/>
    </reaction>
</comment>
<dbReference type="InterPro" id="IPR036291">
    <property type="entry name" value="NAD(P)-bd_dom_sf"/>
</dbReference>
<gene>
    <name evidence="6" type="ORF">BJY01DRAFT_186473</name>
</gene>
<reference evidence="6 7" key="1">
    <citation type="submission" date="2024-07" db="EMBL/GenBank/DDBJ databases">
        <title>Section-level genome sequencing and comparative genomics of Aspergillus sections Usti and Cavernicolus.</title>
        <authorList>
            <consortium name="Lawrence Berkeley National Laboratory"/>
            <person name="Nybo J.L."/>
            <person name="Vesth T.C."/>
            <person name="Theobald S."/>
            <person name="Frisvad J.C."/>
            <person name="Larsen T.O."/>
            <person name="Kjaerboelling I."/>
            <person name="Rothschild-Mancinelli K."/>
            <person name="Lyhne E.K."/>
            <person name="Kogle M.E."/>
            <person name="Barry K."/>
            <person name="Clum A."/>
            <person name="Na H."/>
            <person name="Ledsgaard L."/>
            <person name="Lin J."/>
            <person name="Lipzen A."/>
            <person name="Kuo A."/>
            <person name="Riley R."/>
            <person name="Mondo S."/>
            <person name="Labutti K."/>
            <person name="Haridas S."/>
            <person name="Pangalinan J."/>
            <person name="Salamov A.A."/>
            <person name="Simmons B.A."/>
            <person name="Magnuson J.K."/>
            <person name="Chen J."/>
            <person name="Drula E."/>
            <person name="Henrissat B."/>
            <person name="Wiebenga A."/>
            <person name="Lubbers R.J."/>
            <person name="Gomes A.C."/>
            <person name="Makela M.R."/>
            <person name="Stajich J."/>
            <person name="Grigoriev I.V."/>
            <person name="Mortensen U.H."/>
            <person name="De Vries R.P."/>
            <person name="Baker S.E."/>
            <person name="Andersen M.R."/>
        </authorList>
    </citation>
    <scope>NUCLEOTIDE SEQUENCE [LARGE SCALE GENOMIC DNA]</scope>
    <source>
        <strain evidence="6 7">CBS 123904</strain>
    </source>
</reference>
<name>A0ABR4JYD8_9EURO</name>
<evidence type="ECO:0000313" key="7">
    <source>
        <dbReference type="Proteomes" id="UP001610446"/>
    </source>
</evidence>
<keyword evidence="2" id="KW-0560">Oxidoreductase</keyword>
<evidence type="ECO:0000313" key="6">
    <source>
        <dbReference type="EMBL" id="KAL2844589.1"/>
    </source>
</evidence>
<evidence type="ECO:0000256" key="1">
    <source>
        <dbReference type="ARBA" id="ARBA00022857"/>
    </source>
</evidence>
<organism evidence="6 7">
    <name type="scientific">Aspergillus pseudoustus</name>
    <dbReference type="NCBI Taxonomy" id="1810923"/>
    <lineage>
        <taxon>Eukaryota</taxon>
        <taxon>Fungi</taxon>
        <taxon>Dikarya</taxon>
        <taxon>Ascomycota</taxon>
        <taxon>Pezizomycotina</taxon>
        <taxon>Eurotiomycetes</taxon>
        <taxon>Eurotiomycetidae</taxon>
        <taxon>Eurotiales</taxon>
        <taxon>Aspergillaceae</taxon>
        <taxon>Aspergillus</taxon>
        <taxon>Aspergillus subgen. Nidulantes</taxon>
    </lineage>
</organism>
<proteinExistence type="predicted"/>
<evidence type="ECO:0000256" key="5">
    <source>
        <dbReference type="ARBA" id="ARBA00048340"/>
    </source>
</evidence>
<dbReference type="SUPFAM" id="SSF51735">
    <property type="entry name" value="NAD(P)-binding Rossmann-fold domains"/>
    <property type="match status" value="1"/>
</dbReference>
<sequence length="314" mass="32771">MSVPKSDYLSDTWKDGLFTNKVVFCTGGAGTICSAQVRALVHLGANACIVGRNVEKTEKAAQDIATVRPGAKVLGIGAVDVRSIDSLNNAVERCVKELGAIDFVIAGAAGNFLASINQISVNAFRSVMEIDVLGSYNTLKATLPHLIESAAKHKVDSKTLKPSPAGTGGRIIFVSATLHYTGTPFQGHVAVAKAGIDALSNTVALEFGPLGVTSNVIAPGPIASTEGLDRLLPSDKMARFVKSQPLGRFGSVRDIADGTVYLFADTGSYVSGQILVVDGASWRISSGVGSADYPDFLLSGDTFQNVKGKKKAKL</sequence>
<comment type="caution">
    <text evidence="6">The sequence shown here is derived from an EMBL/GenBank/DDBJ whole genome shotgun (WGS) entry which is preliminary data.</text>
</comment>
<dbReference type="InterPro" id="IPR045017">
    <property type="entry name" value="DECR2-like"/>
</dbReference>
<dbReference type="PANTHER" id="PTHR43296:SF2">
    <property type="entry name" value="PEROXISOMAL 2,4-DIENOYL-COA REDUCTASE [(3E)-ENOYL-COA-PRODUCING]"/>
    <property type="match status" value="1"/>
</dbReference>
<evidence type="ECO:0000256" key="4">
    <source>
        <dbReference type="ARBA" id="ARBA00048009"/>
    </source>
</evidence>
<dbReference type="Pfam" id="PF13561">
    <property type="entry name" value="adh_short_C2"/>
    <property type="match status" value="1"/>
</dbReference>
<evidence type="ECO:0000256" key="2">
    <source>
        <dbReference type="ARBA" id="ARBA00023002"/>
    </source>
</evidence>
<protein>
    <recommendedName>
        <fullName evidence="3">2,4-dienoyl-CoA reductase [(3E)-enoyl-CoA-producing]</fullName>
        <ecNumber evidence="3">1.3.1.124</ecNumber>
    </recommendedName>
</protein>
<accession>A0ABR4JYD8</accession>
<dbReference type="EMBL" id="JBFXLU010000079">
    <property type="protein sequence ID" value="KAL2844589.1"/>
    <property type="molecule type" value="Genomic_DNA"/>
</dbReference>
<evidence type="ECO:0000256" key="3">
    <source>
        <dbReference type="ARBA" id="ARBA00026117"/>
    </source>
</evidence>
<dbReference type="InterPro" id="IPR002347">
    <property type="entry name" value="SDR_fam"/>
</dbReference>
<dbReference type="Proteomes" id="UP001610446">
    <property type="component" value="Unassembled WGS sequence"/>
</dbReference>
<dbReference type="PANTHER" id="PTHR43296">
    <property type="entry name" value="PEROXISOMAL 2,4-DIENOYL-COA REDUCTASE"/>
    <property type="match status" value="1"/>
</dbReference>